<proteinExistence type="predicted"/>
<protein>
    <recommendedName>
        <fullName evidence="3">Methyltransferase</fullName>
    </recommendedName>
</protein>
<organism evidence="1 2">
    <name type="scientific">Caballeronia udeis</name>
    <dbReference type="NCBI Taxonomy" id="1232866"/>
    <lineage>
        <taxon>Bacteria</taxon>
        <taxon>Pseudomonadati</taxon>
        <taxon>Pseudomonadota</taxon>
        <taxon>Betaproteobacteria</taxon>
        <taxon>Burkholderiales</taxon>
        <taxon>Burkholderiaceae</taxon>
        <taxon>Caballeronia</taxon>
    </lineage>
</organism>
<evidence type="ECO:0008006" key="3">
    <source>
        <dbReference type="Google" id="ProtNLM"/>
    </source>
</evidence>
<evidence type="ECO:0000313" key="1">
    <source>
        <dbReference type="EMBL" id="SAL75103.1"/>
    </source>
</evidence>
<dbReference type="Gene3D" id="3.40.50.150">
    <property type="entry name" value="Vaccinia Virus protein VP39"/>
    <property type="match status" value="1"/>
</dbReference>
<gene>
    <name evidence="1" type="ORF">AWB69_09279</name>
</gene>
<accession>A0A158K2Z3</accession>
<dbReference type="GO" id="GO:0008168">
    <property type="term" value="F:methyltransferase activity"/>
    <property type="evidence" value="ECO:0007669"/>
    <property type="project" value="InterPro"/>
</dbReference>
<dbReference type="InterPro" id="IPR002052">
    <property type="entry name" value="DNA_methylase_N6_adenine_CS"/>
</dbReference>
<dbReference type="InterPro" id="IPR029063">
    <property type="entry name" value="SAM-dependent_MTases_sf"/>
</dbReference>
<dbReference type="PROSITE" id="PS00092">
    <property type="entry name" value="N6_MTASE"/>
    <property type="match status" value="1"/>
</dbReference>
<evidence type="ECO:0000313" key="2">
    <source>
        <dbReference type="Proteomes" id="UP000054683"/>
    </source>
</evidence>
<sequence>MTRPPIEHPTGKHMKLTKAQTKAMAEVNRLVALDRRLTEDERLFVLENFQEGANHDNSAMGAFFTPWGLARDFSIEVPSGCDSIVDLCAGIGSLAYACEGKAKSIVCVERCAEYVRVGRKVVPDATWIHADVFGDWWKEFDRFDAAISNPPFGRVRADGYDGRYKGGEFEYKVIELASRIARWGTFIVPQMSAPFRYSGQRDYQESIAEKCRKFLDQTAISLDANCGIDTETYRGDWHGVSPVCEIVVCDFESVEQVEPADIPTAQPVSMAQPVSQLDLFAMAA</sequence>
<dbReference type="EMBL" id="FCOK02000188">
    <property type="protein sequence ID" value="SAL75103.1"/>
    <property type="molecule type" value="Genomic_DNA"/>
</dbReference>
<dbReference type="SUPFAM" id="SSF53335">
    <property type="entry name" value="S-adenosyl-L-methionine-dependent methyltransferases"/>
    <property type="match status" value="1"/>
</dbReference>
<reference evidence="1 2" key="1">
    <citation type="submission" date="2016-01" db="EMBL/GenBank/DDBJ databases">
        <authorList>
            <person name="Oliw E.H."/>
        </authorList>
    </citation>
    <scope>NUCLEOTIDE SEQUENCE [LARGE SCALE GENOMIC DNA]</scope>
    <source>
        <strain evidence="1">LMG 27134</strain>
    </source>
</reference>
<dbReference type="CDD" id="cd02440">
    <property type="entry name" value="AdoMet_MTases"/>
    <property type="match status" value="1"/>
</dbReference>
<dbReference type="AlphaFoldDB" id="A0A158K2Z3"/>
<name>A0A158K2Z3_9BURK</name>
<dbReference type="GO" id="GO:0032259">
    <property type="term" value="P:methylation"/>
    <property type="evidence" value="ECO:0007669"/>
    <property type="project" value="InterPro"/>
</dbReference>
<dbReference type="GO" id="GO:0003676">
    <property type="term" value="F:nucleic acid binding"/>
    <property type="evidence" value="ECO:0007669"/>
    <property type="project" value="InterPro"/>
</dbReference>
<dbReference type="Proteomes" id="UP000054683">
    <property type="component" value="Unassembled WGS sequence"/>
</dbReference>